<evidence type="ECO:0000313" key="2">
    <source>
        <dbReference type="EMBL" id="ELY96205.1"/>
    </source>
</evidence>
<feature type="transmembrane region" description="Helical" evidence="1">
    <location>
        <begin position="109"/>
        <end position="129"/>
    </location>
</feature>
<evidence type="ECO:0000256" key="1">
    <source>
        <dbReference type="SAM" id="Phobius"/>
    </source>
</evidence>
<comment type="caution">
    <text evidence="2">The sequence shown here is derived from an EMBL/GenBank/DDBJ whole genome shotgun (WGS) entry which is preliminary data.</text>
</comment>
<feature type="transmembrane region" description="Helical" evidence="1">
    <location>
        <begin position="30"/>
        <end position="49"/>
    </location>
</feature>
<organism evidence="2 3">
    <name type="scientific">Natrialba hulunbeirensis JCM 10989</name>
    <dbReference type="NCBI Taxonomy" id="1227493"/>
    <lineage>
        <taxon>Archaea</taxon>
        <taxon>Methanobacteriati</taxon>
        <taxon>Methanobacteriota</taxon>
        <taxon>Stenosarchaea group</taxon>
        <taxon>Halobacteria</taxon>
        <taxon>Halobacteriales</taxon>
        <taxon>Natrialbaceae</taxon>
        <taxon>Natrialba</taxon>
    </lineage>
</organism>
<dbReference type="Proteomes" id="UP000011519">
    <property type="component" value="Unassembled WGS sequence"/>
</dbReference>
<dbReference type="AlphaFoldDB" id="M0ABS9"/>
<dbReference type="OrthoDB" id="376200at2157"/>
<sequence length="133" mass="13889">MATDDTDPTEAVVGQASSSKEIDIETEYKGILLTAVIAISGAFLPWYTILGTSIRGFEGDGMISLIVAAIVLAIVWFSNNEKRLLLAGIIGGAIITFVGMYHITGVSAMGVYVTVFAGLGMLVAGGSGYRKLP</sequence>
<gene>
    <name evidence="2" type="ORF">C483_00225</name>
</gene>
<keyword evidence="3" id="KW-1185">Reference proteome</keyword>
<keyword evidence="1" id="KW-0472">Membrane</keyword>
<evidence type="ECO:0000313" key="3">
    <source>
        <dbReference type="Proteomes" id="UP000011519"/>
    </source>
</evidence>
<reference evidence="2 3" key="1">
    <citation type="journal article" date="2014" name="PLoS Genet.">
        <title>Phylogenetically driven sequencing of extremely halophilic archaea reveals strategies for static and dynamic osmo-response.</title>
        <authorList>
            <person name="Becker E.A."/>
            <person name="Seitzer P.M."/>
            <person name="Tritt A."/>
            <person name="Larsen D."/>
            <person name="Krusor M."/>
            <person name="Yao A.I."/>
            <person name="Wu D."/>
            <person name="Madern D."/>
            <person name="Eisen J.A."/>
            <person name="Darling A.E."/>
            <person name="Facciotti M.T."/>
        </authorList>
    </citation>
    <scope>NUCLEOTIDE SEQUENCE [LARGE SCALE GENOMIC DNA]</scope>
    <source>
        <strain evidence="2 3">JCM 10989</strain>
    </source>
</reference>
<accession>M0ABS9</accession>
<keyword evidence="1" id="KW-1133">Transmembrane helix</keyword>
<keyword evidence="1" id="KW-0812">Transmembrane</keyword>
<dbReference type="RefSeq" id="WP_006651325.1">
    <property type="nucleotide sequence ID" value="NZ_AOIM01000002.1"/>
</dbReference>
<name>M0ABS9_9EURY</name>
<protein>
    <submittedName>
        <fullName evidence="2">Uncharacterized protein</fullName>
    </submittedName>
</protein>
<dbReference type="EMBL" id="AOIM01000002">
    <property type="protein sequence ID" value="ELY96205.1"/>
    <property type="molecule type" value="Genomic_DNA"/>
</dbReference>
<feature type="transmembrane region" description="Helical" evidence="1">
    <location>
        <begin position="61"/>
        <end position="77"/>
    </location>
</feature>
<feature type="transmembrane region" description="Helical" evidence="1">
    <location>
        <begin position="84"/>
        <end position="103"/>
    </location>
</feature>
<proteinExistence type="predicted"/>